<dbReference type="SUPFAM" id="SSF51735">
    <property type="entry name" value="NAD(P)-binding Rossmann-fold domains"/>
    <property type="match status" value="1"/>
</dbReference>
<evidence type="ECO:0000313" key="4">
    <source>
        <dbReference type="Proteomes" id="UP000542674"/>
    </source>
</evidence>
<keyword evidence="1" id="KW-0560">Oxidoreductase</keyword>
<protein>
    <recommendedName>
        <fullName evidence="2">Pyrroline-5-carboxylate reductase catalytic N-terminal domain-containing protein</fullName>
    </recommendedName>
</protein>
<dbReference type="InterPro" id="IPR036291">
    <property type="entry name" value="NAD(P)-bd_dom_sf"/>
</dbReference>
<dbReference type="Pfam" id="PF03807">
    <property type="entry name" value="F420_oxidored"/>
    <property type="match status" value="1"/>
</dbReference>
<evidence type="ECO:0000313" key="3">
    <source>
        <dbReference type="EMBL" id="MBB4966680.1"/>
    </source>
</evidence>
<feature type="domain" description="Pyrroline-5-carboxylate reductase catalytic N-terminal" evidence="2">
    <location>
        <begin position="2"/>
        <end position="87"/>
    </location>
</feature>
<dbReference type="Gene3D" id="3.40.50.720">
    <property type="entry name" value="NAD(P)-binding Rossmann-like Domain"/>
    <property type="match status" value="1"/>
</dbReference>
<name>A0A7W7WWT1_9PSEU</name>
<organism evidence="3 4">
    <name type="scientific">Saccharothrix violaceirubra</name>
    <dbReference type="NCBI Taxonomy" id="413306"/>
    <lineage>
        <taxon>Bacteria</taxon>
        <taxon>Bacillati</taxon>
        <taxon>Actinomycetota</taxon>
        <taxon>Actinomycetes</taxon>
        <taxon>Pseudonocardiales</taxon>
        <taxon>Pseudonocardiaceae</taxon>
        <taxon>Saccharothrix</taxon>
    </lineage>
</organism>
<keyword evidence="4" id="KW-1185">Reference proteome</keyword>
<evidence type="ECO:0000256" key="1">
    <source>
        <dbReference type="ARBA" id="ARBA00023002"/>
    </source>
</evidence>
<dbReference type="EMBL" id="JACHJS010000001">
    <property type="protein sequence ID" value="MBB4966680.1"/>
    <property type="molecule type" value="Genomic_DNA"/>
</dbReference>
<evidence type="ECO:0000259" key="2">
    <source>
        <dbReference type="Pfam" id="PF03807"/>
    </source>
</evidence>
<proteinExistence type="predicted"/>
<accession>A0A7W7WWT1</accession>
<sequence>MRIGVLGTGGVAAALGARWVAAGHEVVIGGRSVERARALAVRLGASAGGSLADARSHGDVLLVAVPAAVAVEVLGHVPGRVVVDCTNSVVPGRFVLDRVGQARSLGASGGDVVKAFNLHHVSTWDIPAPVYGGVPLGVPICGDSSRALDLVAELVRAVGCVPVLAGGLERAELLEATAAFAIGLWFGGHDVRALFPTS</sequence>
<comment type="caution">
    <text evidence="3">The sequence shown here is derived from an EMBL/GenBank/DDBJ whole genome shotgun (WGS) entry which is preliminary data.</text>
</comment>
<dbReference type="InterPro" id="IPR028939">
    <property type="entry name" value="P5C_Rdtase_cat_N"/>
</dbReference>
<dbReference type="PANTHER" id="PTHR14239">
    <property type="entry name" value="DUDULIN-RELATED"/>
    <property type="match status" value="1"/>
</dbReference>
<dbReference type="Proteomes" id="UP000542674">
    <property type="component" value="Unassembled WGS sequence"/>
</dbReference>
<dbReference type="GO" id="GO:0016491">
    <property type="term" value="F:oxidoreductase activity"/>
    <property type="evidence" value="ECO:0007669"/>
    <property type="project" value="UniProtKB-KW"/>
</dbReference>
<dbReference type="InterPro" id="IPR051267">
    <property type="entry name" value="STEAP_metalloreductase"/>
</dbReference>
<reference evidence="3 4" key="1">
    <citation type="submission" date="2020-08" db="EMBL/GenBank/DDBJ databases">
        <title>Sequencing the genomes of 1000 actinobacteria strains.</title>
        <authorList>
            <person name="Klenk H.-P."/>
        </authorList>
    </citation>
    <scope>NUCLEOTIDE SEQUENCE [LARGE SCALE GENOMIC DNA]</scope>
    <source>
        <strain evidence="3 4">DSM 45084</strain>
    </source>
</reference>
<dbReference type="RefSeq" id="WP_184670849.1">
    <property type="nucleotide sequence ID" value="NZ_BAABAI010000022.1"/>
</dbReference>
<gene>
    <name evidence="3" type="ORF">F4559_004039</name>
</gene>
<dbReference type="AlphaFoldDB" id="A0A7W7WWT1"/>